<dbReference type="AlphaFoldDB" id="A0ABD0JYP1"/>
<reference evidence="2 3" key="1">
    <citation type="journal article" date="2023" name="Sci. Data">
        <title>Genome assembly of the Korean intertidal mud-creeper Batillaria attramentaria.</title>
        <authorList>
            <person name="Patra A.K."/>
            <person name="Ho P.T."/>
            <person name="Jun S."/>
            <person name="Lee S.J."/>
            <person name="Kim Y."/>
            <person name="Won Y.J."/>
        </authorList>
    </citation>
    <scope>NUCLEOTIDE SEQUENCE [LARGE SCALE GENOMIC DNA]</scope>
    <source>
        <strain evidence="2">Wonlab-2016</strain>
    </source>
</reference>
<dbReference type="Proteomes" id="UP001519460">
    <property type="component" value="Unassembled WGS sequence"/>
</dbReference>
<keyword evidence="3" id="KW-1185">Reference proteome</keyword>
<feature type="region of interest" description="Disordered" evidence="1">
    <location>
        <begin position="40"/>
        <end position="75"/>
    </location>
</feature>
<dbReference type="EMBL" id="JACVVK020000297">
    <property type="protein sequence ID" value="KAK7479710.1"/>
    <property type="molecule type" value="Genomic_DNA"/>
</dbReference>
<gene>
    <name evidence="2" type="ORF">BaRGS_00029086</name>
</gene>
<evidence type="ECO:0000313" key="3">
    <source>
        <dbReference type="Proteomes" id="UP001519460"/>
    </source>
</evidence>
<evidence type="ECO:0000256" key="1">
    <source>
        <dbReference type="SAM" id="MobiDB-lite"/>
    </source>
</evidence>
<feature type="compositionally biased region" description="Pro residues" evidence="1">
    <location>
        <begin position="62"/>
        <end position="75"/>
    </location>
</feature>
<comment type="caution">
    <text evidence="2">The sequence shown here is derived from an EMBL/GenBank/DDBJ whole genome shotgun (WGS) entry which is preliminary data.</text>
</comment>
<sequence>MSRHLRVDTKAPDIAMSGARRLHADWLAGDARFLNPLDSCLGPIAHSEHPGRDGQKISYPHTPSPDPQPPPGGSQ</sequence>
<protein>
    <submittedName>
        <fullName evidence="2">Uncharacterized protein</fullName>
    </submittedName>
</protein>
<proteinExistence type="predicted"/>
<feature type="compositionally biased region" description="Basic and acidic residues" evidence="1">
    <location>
        <begin position="46"/>
        <end position="55"/>
    </location>
</feature>
<organism evidence="2 3">
    <name type="scientific">Batillaria attramentaria</name>
    <dbReference type="NCBI Taxonomy" id="370345"/>
    <lineage>
        <taxon>Eukaryota</taxon>
        <taxon>Metazoa</taxon>
        <taxon>Spiralia</taxon>
        <taxon>Lophotrochozoa</taxon>
        <taxon>Mollusca</taxon>
        <taxon>Gastropoda</taxon>
        <taxon>Caenogastropoda</taxon>
        <taxon>Sorbeoconcha</taxon>
        <taxon>Cerithioidea</taxon>
        <taxon>Batillariidae</taxon>
        <taxon>Batillaria</taxon>
    </lineage>
</organism>
<name>A0ABD0JYP1_9CAEN</name>
<evidence type="ECO:0000313" key="2">
    <source>
        <dbReference type="EMBL" id="KAK7479710.1"/>
    </source>
</evidence>
<accession>A0ABD0JYP1</accession>